<proteinExistence type="predicted"/>
<sequence length="206" mass="24435">MLFRRKKAIELAENIIKKNHTPLLIRDQHWKKMIKDNENRKVIALAKSLEVLVAEELKSQRELKALTKEKKAVMSQMIHLSDQVNRHEGDNALEELEAAKENVTDINRRIEEMMEASTVYPKKIEEINLQLLKETVIIAYEKMRTTGKKQKKVDDEITKLREKLDQLRQEKEALEMDMKTTYHFLHDTVGHEEMEKLDFRFLDPKE</sequence>
<dbReference type="KEGG" id="amt:Amet_4148"/>
<name>A6TVL1_ALKMQ</name>
<dbReference type="eggNOG" id="ENOG50336RF">
    <property type="taxonomic scope" value="Bacteria"/>
</dbReference>
<keyword evidence="3" id="KW-1185">Reference proteome</keyword>
<dbReference type="STRING" id="293826.Amet_4148"/>
<gene>
    <name evidence="2" type="ordered locus">Amet_4148</name>
</gene>
<feature type="coiled-coil region" evidence="1">
    <location>
        <begin position="49"/>
        <end position="116"/>
    </location>
</feature>
<dbReference type="Proteomes" id="UP000001572">
    <property type="component" value="Chromosome"/>
</dbReference>
<feature type="coiled-coil region" evidence="1">
    <location>
        <begin position="150"/>
        <end position="177"/>
    </location>
</feature>
<dbReference type="OrthoDB" id="1707350at2"/>
<evidence type="ECO:0000313" key="2">
    <source>
        <dbReference type="EMBL" id="ABR50229.1"/>
    </source>
</evidence>
<evidence type="ECO:0000256" key="1">
    <source>
        <dbReference type="SAM" id="Coils"/>
    </source>
</evidence>
<keyword evidence="1" id="KW-0175">Coiled coil</keyword>
<dbReference type="HOGENOM" id="CLU_095242_1_0_9"/>
<dbReference type="AlphaFoldDB" id="A6TVL1"/>
<dbReference type="EMBL" id="CP000724">
    <property type="protein sequence ID" value="ABR50229.1"/>
    <property type="molecule type" value="Genomic_DNA"/>
</dbReference>
<organism evidence="2 3">
    <name type="scientific">Alkaliphilus metalliredigens (strain QYMF)</name>
    <dbReference type="NCBI Taxonomy" id="293826"/>
    <lineage>
        <taxon>Bacteria</taxon>
        <taxon>Bacillati</taxon>
        <taxon>Bacillota</taxon>
        <taxon>Clostridia</taxon>
        <taxon>Peptostreptococcales</taxon>
        <taxon>Natronincolaceae</taxon>
        <taxon>Alkaliphilus</taxon>
    </lineage>
</organism>
<evidence type="ECO:0000313" key="3">
    <source>
        <dbReference type="Proteomes" id="UP000001572"/>
    </source>
</evidence>
<accession>A6TVL1</accession>
<protein>
    <submittedName>
        <fullName evidence="2">Uncharacterized protein</fullName>
    </submittedName>
</protein>
<dbReference type="RefSeq" id="WP_012065177.1">
    <property type="nucleotide sequence ID" value="NC_009633.1"/>
</dbReference>
<reference evidence="3" key="1">
    <citation type="journal article" date="2016" name="Genome Announc.">
        <title>Complete genome sequence of Alkaliphilus metalliredigens strain QYMF, an alkaliphilic and metal-reducing bacterium isolated from borax-contaminated leachate ponds.</title>
        <authorList>
            <person name="Hwang C."/>
            <person name="Copeland A."/>
            <person name="Lucas S."/>
            <person name="Lapidus A."/>
            <person name="Barry K."/>
            <person name="Detter J.C."/>
            <person name="Glavina Del Rio T."/>
            <person name="Hammon N."/>
            <person name="Israni S."/>
            <person name="Dalin E."/>
            <person name="Tice H."/>
            <person name="Pitluck S."/>
            <person name="Chertkov O."/>
            <person name="Brettin T."/>
            <person name="Bruce D."/>
            <person name="Han C."/>
            <person name="Schmutz J."/>
            <person name="Larimer F."/>
            <person name="Land M.L."/>
            <person name="Hauser L."/>
            <person name="Kyrpides N."/>
            <person name="Mikhailova N."/>
            <person name="Ye Q."/>
            <person name="Zhou J."/>
            <person name="Richardson P."/>
            <person name="Fields M.W."/>
        </authorList>
    </citation>
    <scope>NUCLEOTIDE SEQUENCE [LARGE SCALE GENOMIC DNA]</scope>
    <source>
        <strain evidence="3">QYMF</strain>
    </source>
</reference>